<proteinExistence type="predicted"/>
<dbReference type="Proteomes" id="UP001219525">
    <property type="component" value="Unassembled WGS sequence"/>
</dbReference>
<keyword evidence="3" id="KW-1185">Reference proteome</keyword>
<name>A0AAD6UWP4_9AGAR</name>
<comment type="caution">
    <text evidence="2">The sequence shown here is derived from an EMBL/GenBank/DDBJ whole genome shotgun (WGS) entry which is preliminary data.</text>
</comment>
<protein>
    <submittedName>
        <fullName evidence="2">Uncharacterized protein</fullName>
    </submittedName>
</protein>
<dbReference type="EMBL" id="JARJCW010000105">
    <property type="protein sequence ID" value="KAJ7193695.1"/>
    <property type="molecule type" value="Genomic_DNA"/>
</dbReference>
<feature type="region of interest" description="Disordered" evidence="1">
    <location>
        <begin position="127"/>
        <end position="153"/>
    </location>
</feature>
<sequence length="190" mass="20308">MLNRLFGYTKPDPSYPCSTAAAVFSRLAQSTATFQLALDTLLPALDPPDPSEVRFSFPWPQDTATNPPLSGNIPGTDESGTACNADGTLMTAPANNYVFAEPAISAGLSKNPAVELSSSALAISPHTVGTSAGAGPSHQHKAKRGPGRQPPDLNWEVYDDKGNAISAREFAVQYTEQWEERFANTYDHLL</sequence>
<accession>A0AAD6UWP4</accession>
<dbReference type="AlphaFoldDB" id="A0AAD6UWP4"/>
<evidence type="ECO:0000313" key="3">
    <source>
        <dbReference type="Proteomes" id="UP001219525"/>
    </source>
</evidence>
<reference evidence="2" key="1">
    <citation type="submission" date="2023-03" db="EMBL/GenBank/DDBJ databases">
        <title>Massive genome expansion in bonnet fungi (Mycena s.s.) driven by repeated elements and novel gene families across ecological guilds.</title>
        <authorList>
            <consortium name="Lawrence Berkeley National Laboratory"/>
            <person name="Harder C.B."/>
            <person name="Miyauchi S."/>
            <person name="Viragh M."/>
            <person name="Kuo A."/>
            <person name="Thoen E."/>
            <person name="Andreopoulos B."/>
            <person name="Lu D."/>
            <person name="Skrede I."/>
            <person name="Drula E."/>
            <person name="Henrissat B."/>
            <person name="Morin E."/>
            <person name="Kohler A."/>
            <person name="Barry K."/>
            <person name="LaButti K."/>
            <person name="Morin E."/>
            <person name="Salamov A."/>
            <person name="Lipzen A."/>
            <person name="Mereny Z."/>
            <person name="Hegedus B."/>
            <person name="Baldrian P."/>
            <person name="Stursova M."/>
            <person name="Weitz H."/>
            <person name="Taylor A."/>
            <person name="Grigoriev I.V."/>
            <person name="Nagy L.G."/>
            <person name="Martin F."/>
            <person name="Kauserud H."/>
        </authorList>
    </citation>
    <scope>NUCLEOTIDE SEQUENCE</scope>
    <source>
        <strain evidence="2">9144</strain>
    </source>
</reference>
<organism evidence="2 3">
    <name type="scientific">Mycena pura</name>
    <dbReference type="NCBI Taxonomy" id="153505"/>
    <lineage>
        <taxon>Eukaryota</taxon>
        <taxon>Fungi</taxon>
        <taxon>Dikarya</taxon>
        <taxon>Basidiomycota</taxon>
        <taxon>Agaricomycotina</taxon>
        <taxon>Agaricomycetes</taxon>
        <taxon>Agaricomycetidae</taxon>
        <taxon>Agaricales</taxon>
        <taxon>Marasmiineae</taxon>
        <taxon>Mycenaceae</taxon>
        <taxon>Mycena</taxon>
    </lineage>
</organism>
<gene>
    <name evidence="2" type="ORF">GGX14DRAFT_576964</name>
</gene>
<evidence type="ECO:0000313" key="2">
    <source>
        <dbReference type="EMBL" id="KAJ7193695.1"/>
    </source>
</evidence>
<evidence type="ECO:0000256" key="1">
    <source>
        <dbReference type="SAM" id="MobiDB-lite"/>
    </source>
</evidence>